<comment type="caution">
    <text evidence="4">The sequence shown here is derived from an EMBL/GenBank/DDBJ whole genome shotgun (WGS) entry which is preliminary data.</text>
</comment>
<dbReference type="PATRIC" id="fig|1423759.3.peg.2110"/>
<evidence type="ECO:0000259" key="2">
    <source>
        <dbReference type="Pfam" id="PF09972"/>
    </source>
</evidence>
<accession>A0A0R1MQ83</accession>
<dbReference type="Pfam" id="PF09972">
    <property type="entry name" value="DUF2207"/>
    <property type="match status" value="1"/>
</dbReference>
<dbReference type="GeneID" id="98311645"/>
<feature type="transmembrane region" description="Helical" evidence="1">
    <location>
        <begin position="276"/>
        <end position="293"/>
    </location>
</feature>
<feature type="domain" description="Predicted membrane protein YciQ-like C-terminal" evidence="3">
    <location>
        <begin position="308"/>
        <end position="542"/>
    </location>
</feature>
<dbReference type="InterPro" id="IPR048389">
    <property type="entry name" value="YciQ-like_C"/>
</dbReference>
<dbReference type="InterPro" id="IPR018702">
    <property type="entry name" value="DUF2207"/>
</dbReference>
<evidence type="ECO:0000256" key="1">
    <source>
        <dbReference type="SAM" id="Phobius"/>
    </source>
</evidence>
<dbReference type="RefSeq" id="WP_157047948.1">
    <property type="nucleotide sequence ID" value="NZ_CP049303.1"/>
</dbReference>
<proteinExistence type="predicted"/>
<dbReference type="Pfam" id="PF20990">
    <property type="entry name" value="DUF2207_C"/>
    <property type="match status" value="1"/>
</dbReference>
<feature type="transmembrane region" description="Helical" evidence="1">
    <location>
        <begin position="463"/>
        <end position="481"/>
    </location>
</feature>
<organism evidence="4 5">
    <name type="scientific">Liquorilactobacillus hordei DSM 19519</name>
    <dbReference type="NCBI Taxonomy" id="1423759"/>
    <lineage>
        <taxon>Bacteria</taxon>
        <taxon>Bacillati</taxon>
        <taxon>Bacillota</taxon>
        <taxon>Bacilli</taxon>
        <taxon>Lactobacillales</taxon>
        <taxon>Lactobacillaceae</taxon>
        <taxon>Liquorilactobacillus</taxon>
    </lineage>
</organism>
<feature type="domain" description="DUF2207" evidence="2">
    <location>
        <begin position="43"/>
        <end position="228"/>
    </location>
</feature>
<evidence type="ECO:0000313" key="5">
    <source>
        <dbReference type="Proteomes" id="UP000051448"/>
    </source>
</evidence>
<feature type="transmembrane region" description="Helical" evidence="1">
    <location>
        <begin position="439"/>
        <end position="457"/>
    </location>
</feature>
<gene>
    <name evidence="4" type="ORF">FC92_GL002018</name>
</gene>
<reference evidence="4 5" key="1">
    <citation type="journal article" date="2015" name="Genome Announc.">
        <title>Expanding the biotechnology potential of lactobacilli through comparative genomics of 213 strains and associated genera.</title>
        <authorList>
            <person name="Sun Z."/>
            <person name="Harris H.M."/>
            <person name="McCann A."/>
            <person name="Guo C."/>
            <person name="Argimon S."/>
            <person name="Zhang W."/>
            <person name="Yang X."/>
            <person name="Jeffery I.B."/>
            <person name="Cooney J.C."/>
            <person name="Kagawa T.F."/>
            <person name="Liu W."/>
            <person name="Song Y."/>
            <person name="Salvetti E."/>
            <person name="Wrobel A."/>
            <person name="Rasinkangas P."/>
            <person name="Parkhill J."/>
            <person name="Rea M.C."/>
            <person name="O'Sullivan O."/>
            <person name="Ritari J."/>
            <person name="Douillard F.P."/>
            <person name="Paul Ross R."/>
            <person name="Yang R."/>
            <person name="Briner A.E."/>
            <person name="Felis G.E."/>
            <person name="de Vos W.M."/>
            <person name="Barrangou R."/>
            <person name="Klaenhammer T.R."/>
            <person name="Caufield P.W."/>
            <person name="Cui Y."/>
            <person name="Zhang H."/>
            <person name="O'Toole P.W."/>
        </authorList>
    </citation>
    <scope>NUCLEOTIDE SEQUENCE [LARGE SCALE GENOMIC DNA]</scope>
    <source>
        <strain evidence="4 5">DSM 19519</strain>
    </source>
</reference>
<dbReference type="EMBL" id="AZDX01000007">
    <property type="protein sequence ID" value="KRL07242.1"/>
    <property type="molecule type" value="Genomic_DNA"/>
</dbReference>
<name>A0A0R1MQ83_9LACO</name>
<keyword evidence="1" id="KW-0812">Transmembrane</keyword>
<keyword evidence="1" id="KW-0472">Membrane</keyword>
<sequence length="612" mass="68642">MGEILLETQKSNKKVCEKLLIVTLFFIVGIITGITKANADSYDITNYDVNATVQQNGSVWLTQKIKYDFDGSFHGVYYNQDINGIGSASDVSVETIENGNVKKIPLSDKKVNNTFSQTQSEKQLKLKVYHNVEDKEVTFVYRYLLHGVVKNYEDTAELNWKIIGTHWDVALNNVKINIVLPQKSITQLQAWTHGELSGNTIVSKKQGNVKISLKRNPANTFVESHIVFPTSVTPLNQNTSNQKVLKTIQKQEKKLALEANEARKREERNKSFSKKIMVFLTVILIILWFIWRYRNPGHKMKKMPPIVHSYDIPSTSAEVTQVIYKNKKPDATAFSSFILDLASRHQVEISESDKKKKDFNVILKDTTLIRDYSIFRVLFNTVGDGNKFTLSELKKFGKKKKEGDQLFSAYSLWQTNVLANAEKVGFKDDKNISLRKKTLAWVITVTILAVSTLFLLASNIVAFSSLQVFYAIFVYSGIRYYRVRSPYSERGQEMKYQIMCFRKMLDDIGNFDMKKVGDLVLWEQILPYAVSLGLASKVIAALKVNFDTAELTTMGVYYPILIGGNWNFNDTLTTSLGSAITNYNSSSSGGSSGGFSGGSSGGFGGGSGGGAF</sequence>
<evidence type="ECO:0008006" key="6">
    <source>
        <dbReference type="Google" id="ProtNLM"/>
    </source>
</evidence>
<evidence type="ECO:0000313" key="4">
    <source>
        <dbReference type="EMBL" id="KRL07242.1"/>
    </source>
</evidence>
<keyword evidence="5" id="KW-1185">Reference proteome</keyword>
<dbReference type="STRING" id="1423759.FC92_GL002018"/>
<keyword evidence="1" id="KW-1133">Transmembrane helix</keyword>
<dbReference type="OrthoDB" id="2138002at2"/>
<dbReference type="Proteomes" id="UP000051448">
    <property type="component" value="Unassembled WGS sequence"/>
</dbReference>
<protein>
    <recommendedName>
        <fullName evidence="6">Integral membrane protein</fullName>
    </recommendedName>
</protein>
<dbReference type="AlphaFoldDB" id="A0A0R1MQ83"/>
<evidence type="ECO:0000259" key="3">
    <source>
        <dbReference type="Pfam" id="PF20990"/>
    </source>
</evidence>